<protein>
    <submittedName>
        <fullName evidence="3">Uncharacterized protein</fullName>
    </submittedName>
</protein>
<comment type="caution">
    <text evidence="3">The sequence shown here is derived from an EMBL/GenBank/DDBJ whole genome shotgun (WGS) entry which is preliminary data.</text>
</comment>
<evidence type="ECO:0000313" key="4">
    <source>
        <dbReference type="Proteomes" id="UP000078046"/>
    </source>
</evidence>
<proteinExistence type="predicted"/>
<name>A0A177B440_9BILA</name>
<keyword evidence="1" id="KW-0472">Membrane</keyword>
<keyword evidence="1" id="KW-1133">Transmembrane helix</keyword>
<evidence type="ECO:0000256" key="1">
    <source>
        <dbReference type="SAM" id="Phobius"/>
    </source>
</evidence>
<dbReference type="EMBL" id="LWCA01000497">
    <property type="protein sequence ID" value="OAF68184.1"/>
    <property type="molecule type" value="Genomic_DNA"/>
</dbReference>
<sequence>MKVLNFCTLIILIMDIYTESFGNEILPSRLGLEGRGCVVIPKESKLRKGILFAFRAFFHASTLVRFQVWRLLQNESSSKVMKMKLMHEYSFTSIYTGARDDYYIQDNCPLVTDNDYVGMYFDESPAAVSYMINFNVTNTIMKYQSEPYRIGTIVDFDNLEYPYIFSMLAYVDTDINKYSISNGFAKCDENFKIELSSQLVEDWYRFVVDLAKLDKTLLKSENLKVSSTKEIIAPSSIWTILSSKYFIIGILIWLIILTLIVFTIICKLSCSSVRSLSKNTEQRF</sequence>
<keyword evidence="2" id="KW-0732">Signal</keyword>
<gene>
    <name evidence="3" type="ORF">A3Q56_04056</name>
</gene>
<feature type="signal peptide" evidence="2">
    <location>
        <begin position="1"/>
        <end position="22"/>
    </location>
</feature>
<feature type="chain" id="PRO_5008056878" evidence="2">
    <location>
        <begin position="23"/>
        <end position="284"/>
    </location>
</feature>
<keyword evidence="4" id="KW-1185">Reference proteome</keyword>
<evidence type="ECO:0000313" key="3">
    <source>
        <dbReference type="EMBL" id="OAF68184.1"/>
    </source>
</evidence>
<organism evidence="3 4">
    <name type="scientific">Intoshia linei</name>
    <dbReference type="NCBI Taxonomy" id="1819745"/>
    <lineage>
        <taxon>Eukaryota</taxon>
        <taxon>Metazoa</taxon>
        <taxon>Spiralia</taxon>
        <taxon>Lophotrochozoa</taxon>
        <taxon>Mesozoa</taxon>
        <taxon>Orthonectida</taxon>
        <taxon>Rhopaluridae</taxon>
        <taxon>Intoshia</taxon>
    </lineage>
</organism>
<reference evidence="3 4" key="1">
    <citation type="submission" date="2016-04" db="EMBL/GenBank/DDBJ databases">
        <title>The genome of Intoshia linei affirms orthonectids as highly simplified spiralians.</title>
        <authorList>
            <person name="Mikhailov K.V."/>
            <person name="Slusarev G.S."/>
            <person name="Nikitin M.A."/>
            <person name="Logacheva M.D."/>
            <person name="Penin A."/>
            <person name="Aleoshin V."/>
            <person name="Panchin Y.V."/>
        </authorList>
    </citation>
    <scope>NUCLEOTIDE SEQUENCE [LARGE SCALE GENOMIC DNA]</scope>
    <source>
        <strain evidence="3">Intl2013</strain>
        <tissue evidence="3">Whole animal</tissue>
    </source>
</reference>
<dbReference type="Proteomes" id="UP000078046">
    <property type="component" value="Unassembled WGS sequence"/>
</dbReference>
<dbReference type="AlphaFoldDB" id="A0A177B440"/>
<evidence type="ECO:0000256" key="2">
    <source>
        <dbReference type="SAM" id="SignalP"/>
    </source>
</evidence>
<keyword evidence="1" id="KW-0812">Transmembrane</keyword>
<accession>A0A177B440</accession>
<feature type="transmembrane region" description="Helical" evidence="1">
    <location>
        <begin position="245"/>
        <end position="268"/>
    </location>
</feature>